<dbReference type="Proteomes" id="UP000198914">
    <property type="component" value="Unassembled WGS sequence"/>
</dbReference>
<gene>
    <name evidence="2" type="ORF">SAMN05444004_1352</name>
</gene>
<accession>A0A1H3UH59</accession>
<dbReference type="RefSeq" id="WP_092647964.1">
    <property type="nucleotide sequence ID" value="NZ_FNPX01000035.1"/>
</dbReference>
<dbReference type="AlphaFoldDB" id="A0A1H3UH59"/>
<evidence type="ECO:0000256" key="1">
    <source>
        <dbReference type="SAM" id="Phobius"/>
    </source>
</evidence>
<organism evidence="2 3">
    <name type="scientific">Jannaschia faecimaris</name>
    <dbReference type="NCBI Taxonomy" id="1244108"/>
    <lineage>
        <taxon>Bacteria</taxon>
        <taxon>Pseudomonadati</taxon>
        <taxon>Pseudomonadota</taxon>
        <taxon>Alphaproteobacteria</taxon>
        <taxon>Rhodobacterales</taxon>
        <taxon>Roseobacteraceae</taxon>
        <taxon>Jannaschia</taxon>
    </lineage>
</organism>
<dbReference type="STRING" id="1244108.SAMN05444004_1352"/>
<name>A0A1H3UH59_9RHOB</name>
<proteinExistence type="predicted"/>
<keyword evidence="1" id="KW-0472">Membrane</keyword>
<feature type="transmembrane region" description="Helical" evidence="1">
    <location>
        <begin position="20"/>
        <end position="41"/>
    </location>
</feature>
<keyword evidence="1" id="KW-1133">Transmembrane helix</keyword>
<keyword evidence="3" id="KW-1185">Reference proteome</keyword>
<reference evidence="3" key="1">
    <citation type="submission" date="2016-10" db="EMBL/GenBank/DDBJ databases">
        <authorList>
            <person name="Varghese N."/>
            <person name="Submissions S."/>
        </authorList>
    </citation>
    <scope>NUCLEOTIDE SEQUENCE [LARGE SCALE GENOMIC DNA]</scope>
    <source>
        <strain evidence="3">DSM 100420</strain>
    </source>
</reference>
<dbReference type="EMBL" id="FNPX01000035">
    <property type="protein sequence ID" value="SDZ61646.1"/>
    <property type="molecule type" value="Genomic_DNA"/>
</dbReference>
<evidence type="ECO:0000313" key="2">
    <source>
        <dbReference type="EMBL" id="SDZ61646.1"/>
    </source>
</evidence>
<keyword evidence="1" id="KW-0812">Transmembrane</keyword>
<evidence type="ECO:0000313" key="3">
    <source>
        <dbReference type="Proteomes" id="UP000198914"/>
    </source>
</evidence>
<sequence>MSDQETPFFVGYLPVPGPLRGFLLLVSVLIFGVFFMAGVLIGGTQDAPAESGFRFDYGRQTVTGVIELTPYPLLRVTEGNDLIKPGKTLMLTSAGKSGADARAKGLDGKLATASGVILQRGTMDMLQLRGGGQGLQAAEGDAPVLETEQLGRWKVAGEICDGKCLNGAMRPGRGLAHKACANICLIGGVPPVFVSTQPIEGTDFMLITGPDGTRLPDAAYDHVGQFITLEGDLERRGDILVLRIDTTTLELVDE</sequence>
<dbReference type="OrthoDB" id="644473at2"/>
<protein>
    <submittedName>
        <fullName evidence="2">Uncharacterized protein</fullName>
    </submittedName>
</protein>